<keyword evidence="3" id="KW-0808">Transferase</keyword>
<evidence type="ECO:0000313" key="5">
    <source>
        <dbReference type="Proteomes" id="UP000610124"/>
    </source>
</evidence>
<dbReference type="SUPFAM" id="SSF55729">
    <property type="entry name" value="Acyl-CoA N-acyltransferases (Nat)"/>
    <property type="match status" value="1"/>
</dbReference>
<reference evidence="2 5" key="1">
    <citation type="journal article" date="2014" name="Int. J. Syst. Evol. Microbiol.">
        <title>Complete genome sequence of Corynebacterium casei LMG S-19264T (=DSM 44701T), isolated from a smear-ripened cheese.</title>
        <authorList>
            <consortium name="US DOE Joint Genome Institute (JGI-PGF)"/>
            <person name="Walter F."/>
            <person name="Albersmeier A."/>
            <person name="Kalinowski J."/>
            <person name="Ruckert C."/>
        </authorList>
    </citation>
    <scope>NUCLEOTIDE SEQUENCE [LARGE SCALE GENOMIC DNA]</scope>
    <source>
        <strain evidence="2 5">JCM 4434</strain>
    </source>
</reference>
<evidence type="ECO:0000313" key="3">
    <source>
        <dbReference type="EMBL" id="OEV34011.1"/>
    </source>
</evidence>
<reference evidence="2" key="5">
    <citation type="submission" date="2020-09" db="EMBL/GenBank/DDBJ databases">
        <authorList>
            <person name="Sun Q."/>
            <person name="Ohkuma M."/>
        </authorList>
    </citation>
    <scope>NUCLEOTIDE SEQUENCE</scope>
    <source>
        <strain evidence="2">JCM 4434</strain>
    </source>
</reference>
<evidence type="ECO:0000313" key="4">
    <source>
        <dbReference type="Proteomes" id="UP000037395"/>
    </source>
</evidence>
<dbReference type="GO" id="GO:0016747">
    <property type="term" value="F:acyltransferase activity, transferring groups other than amino-acyl groups"/>
    <property type="evidence" value="ECO:0007669"/>
    <property type="project" value="InterPro"/>
</dbReference>
<proteinExistence type="predicted"/>
<dbReference type="Proteomes" id="UP000610124">
    <property type="component" value="Unassembled WGS sequence"/>
</dbReference>
<gene>
    <name evidence="2" type="ORF">GCM10010502_26100</name>
    <name evidence="3" type="ORF">HS99_0011205</name>
</gene>
<dbReference type="PANTHER" id="PTHR43792:SF1">
    <property type="entry name" value="N-ACETYLTRANSFERASE DOMAIN-CONTAINING PROTEIN"/>
    <property type="match status" value="1"/>
</dbReference>
<dbReference type="AlphaFoldDB" id="A0A1E7N016"/>
<comment type="caution">
    <text evidence="3">The sequence shown here is derived from an EMBL/GenBank/DDBJ whole genome shotgun (WGS) entry which is preliminary data.</text>
</comment>
<accession>A0A8H9HQ83</accession>
<dbReference type="EMBL" id="BMUB01000005">
    <property type="protein sequence ID" value="GGU73259.1"/>
    <property type="molecule type" value="Genomic_DNA"/>
</dbReference>
<evidence type="ECO:0000259" key="1">
    <source>
        <dbReference type="Pfam" id="PF13302"/>
    </source>
</evidence>
<dbReference type="RefSeq" id="WP_030280179.1">
    <property type="nucleotide sequence ID" value="NZ_BMUB01000005.1"/>
</dbReference>
<reference evidence="3 4" key="2">
    <citation type="submission" date="2014-07" db="EMBL/GenBank/DDBJ databases">
        <authorList>
            <person name="Zhang J.E."/>
            <person name="Yang H."/>
            <person name="Guo J."/>
            <person name="Deng Z."/>
            <person name="Luo H."/>
            <person name="Luo M."/>
            <person name="Zhao B."/>
        </authorList>
    </citation>
    <scope>NUCLEOTIDE SEQUENCE [LARGE SCALE GENOMIC DNA]</scope>
    <source>
        <strain evidence="3">ATCC 10762</strain>
        <strain evidence="4">ATCC 10762 / DSM 40127 / CCM 3239 / JCM 4008 / LMG 5968 / NBRC 12843 / NCIMB 8234 / A-377</strain>
    </source>
</reference>
<protein>
    <submittedName>
        <fullName evidence="2 3">N-acetyltransferase</fullName>
    </submittedName>
</protein>
<keyword evidence="4" id="KW-1185">Reference proteome</keyword>
<evidence type="ECO:0000313" key="2">
    <source>
        <dbReference type="EMBL" id="GGU73259.1"/>
    </source>
</evidence>
<dbReference type="Pfam" id="PF13302">
    <property type="entry name" value="Acetyltransf_3"/>
    <property type="match status" value="1"/>
</dbReference>
<dbReference type="GeneID" id="97485714"/>
<accession>A0A1E7N016</accession>
<dbReference type="Proteomes" id="UP000037395">
    <property type="component" value="Unassembled WGS sequence"/>
</dbReference>
<dbReference type="InterPro" id="IPR016181">
    <property type="entry name" value="Acyl_CoA_acyltransferase"/>
</dbReference>
<dbReference type="InterPro" id="IPR051531">
    <property type="entry name" value="N-acetyltransferase"/>
</dbReference>
<organism evidence="3 4">
    <name type="scientific">Kitasatospora aureofaciens</name>
    <name type="common">Streptomyces aureofaciens</name>
    <dbReference type="NCBI Taxonomy" id="1894"/>
    <lineage>
        <taxon>Bacteria</taxon>
        <taxon>Bacillati</taxon>
        <taxon>Actinomycetota</taxon>
        <taxon>Actinomycetes</taxon>
        <taxon>Kitasatosporales</taxon>
        <taxon>Streptomycetaceae</taxon>
        <taxon>Kitasatospora</taxon>
    </lineage>
</organism>
<dbReference type="Gene3D" id="3.40.630.30">
    <property type="match status" value="1"/>
</dbReference>
<dbReference type="EMBL" id="JPRF03000054">
    <property type="protein sequence ID" value="OEV34011.1"/>
    <property type="molecule type" value="Genomic_DNA"/>
</dbReference>
<feature type="domain" description="N-acetyltransferase" evidence="1">
    <location>
        <begin position="11"/>
        <end position="152"/>
    </location>
</feature>
<name>A0A1E7N016_KITAU</name>
<sequence length="180" mass="19740">MSEHEELTTRRLSLSRPTEGDIDALLAVHRDPAACRHNPSDALDTRSEAEDRYGRWDALWQARGFGYWTVRSRGAVPVLGFCGVKPMELAGRPVLNLFYRFAPAAWGRGFAGEAATAVVSWSAAHVPELPLIARIRPDNLPSQRVALRAGLQRAEHLDGPGYDGFDWIYTAGVVATGTSL</sequence>
<reference evidence="4" key="3">
    <citation type="submission" date="2016-08" db="EMBL/GenBank/DDBJ databases">
        <title>Sequencing, assembly and comparative genomics of S. aureofaciens ATCC 10762.</title>
        <authorList>
            <person name="Gradnigo J.S."/>
            <person name="Johnson N."/>
            <person name="Somerville G.A."/>
        </authorList>
    </citation>
    <scope>NUCLEOTIDE SEQUENCE [LARGE SCALE GENOMIC DNA]</scope>
    <source>
        <strain evidence="4">ATCC 10762 / DSM 40127 / CCM 3239 / JCM 4008 / LMG 5968 / NBRC 12843 / NCIMB 8234 / A-377</strain>
    </source>
</reference>
<reference evidence="3" key="4">
    <citation type="submission" date="2016-08" db="EMBL/GenBank/DDBJ databases">
        <title>Sequencing, Assembly and Comparative Genomics of S. aureofaciens ATCC 10762.</title>
        <authorList>
            <person name="Gradnigo J.S."/>
            <person name="Johnson N."/>
            <person name="Somerville G.A."/>
        </authorList>
    </citation>
    <scope>NUCLEOTIDE SEQUENCE [LARGE SCALE GENOMIC DNA]</scope>
    <source>
        <strain evidence="3">ATCC 10762</strain>
    </source>
</reference>
<dbReference type="PANTHER" id="PTHR43792">
    <property type="entry name" value="GNAT FAMILY, PUTATIVE (AFU_ORTHOLOGUE AFUA_3G00765)-RELATED-RELATED"/>
    <property type="match status" value="1"/>
</dbReference>
<dbReference type="InterPro" id="IPR000182">
    <property type="entry name" value="GNAT_dom"/>
</dbReference>